<dbReference type="InterPro" id="IPR051327">
    <property type="entry name" value="MATE_MepA_subfamily"/>
</dbReference>
<dbReference type="InterPro" id="IPR045070">
    <property type="entry name" value="MATE_MepA-like"/>
</dbReference>
<evidence type="ECO:0000256" key="1">
    <source>
        <dbReference type="ARBA" id="ARBA00004651"/>
    </source>
</evidence>
<feature type="transmembrane region" description="Helical" evidence="10">
    <location>
        <begin position="239"/>
        <end position="260"/>
    </location>
</feature>
<feature type="transmembrane region" description="Helical" evidence="10">
    <location>
        <begin position="391"/>
        <end position="413"/>
    </location>
</feature>
<feature type="transmembrane region" description="Helical" evidence="10">
    <location>
        <begin position="168"/>
        <end position="191"/>
    </location>
</feature>
<feature type="transmembrane region" description="Helical" evidence="10">
    <location>
        <begin position="322"/>
        <end position="345"/>
    </location>
</feature>
<evidence type="ECO:0000256" key="10">
    <source>
        <dbReference type="SAM" id="Phobius"/>
    </source>
</evidence>
<feature type="transmembrane region" description="Helical" evidence="10">
    <location>
        <begin position="197"/>
        <end position="218"/>
    </location>
</feature>
<dbReference type="NCBIfam" id="TIGR00797">
    <property type="entry name" value="matE"/>
    <property type="match status" value="1"/>
</dbReference>
<feature type="transmembrane region" description="Helical" evidence="10">
    <location>
        <begin position="365"/>
        <end position="384"/>
    </location>
</feature>
<feature type="transmembrane region" description="Helical" evidence="10">
    <location>
        <begin position="419"/>
        <end position="438"/>
    </location>
</feature>
<keyword evidence="5" id="KW-1003">Cell membrane</keyword>
<keyword evidence="6 10" id="KW-0812">Transmembrane</keyword>
<feature type="transmembrane region" description="Helical" evidence="10">
    <location>
        <begin position="139"/>
        <end position="156"/>
    </location>
</feature>
<comment type="caution">
    <text evidence="11">The sequence shown here is derived from an EMBL/GenBank/DDBJ whole genome shotgun (WGS) entry which is preliminary data.</text>
</comment>
<dbReference type="InterPro" id="IPR048279">
    <property type="entry name" value="MdtK-like"/>
</dbReference>
<dbReference type="EMBL" id="BAAACG010000001">
    <property type="protein sequence ID" value="GAA0732667.1"/>
    <property type="molecule type" value="Genomic_DNA"/>
</dbReference>
<dbReference type="InterPro" id="IPR002528">
    <property type="entry name" value="MATE_fam"/>
</dbReference>
<accession>A0ABN1J953</accession>
<evidence type="ECO:0000256" key="3">
    <source>
        <dbReference type="ARBA" id="ARBA00022106"/>
    </source>
</evidence>
<gene>
    <name evidence="11" type="ORF">GCM10008906_02600</name>
</gene>
<evidence type="ECO:0000256" key="7">
    <source>
        <dbReference type="ARBA" id="ARBA00022989"/>
    </source>
</evidence>
<comment type="similarity">
    <text evidence="2">Belongs to the multi antimicrobial extrusion (MATE) (TC 2.A.66.1) family. MepA subfamily.</text>
</comment>
<dbReference type="Proteomes" id="UP001501510">
    <property type="component" value="Unassembled WGS sequence"/>
</dbReference>
<keyword evidence="4" id="KW-0813">Transport</keyword>
<feature type="transmembrane region" description="Helical" evidence="10">
    <location>
        <begin position="60"/>
        <end position="81"/>
    </location>
</feature>
<proteinExistence type="inferred from homology"/>
<feature type="transmembrane region" description="Helical" evidence="10">
    <location>
        <begin position="20"/>
        <end position="40"/>
    </location>
</feature>
<evidence type="ECO:0000256" key="6">
    <source>
        <dbReference type="ARBA" id="ARBA00022692"/>
    </source>
</evidence>
<keyword evidence="7 10" id="KW-1133">Transmembrane helix</keyword>
<organism evidence="11 12">
    <name type="scientific">Clostridium oceanicum</name>
    <dbReference type="NCBI Taxonomy" id="1543"/>
    <lineage>
        <taxon>Bacteria</taxon>
        <taxon>Bacillati</taxon>
        <taxon>Bacillota</taxon>
        <taxon>Clostridia</taxon>
        <taxon>Eubacteriales</taxon>
        <taxon>Clostridiaceae</taxon>
        <taxon>Clostridium</taxon>
    </lineage>
</organism>
<dbReference type="PANTHER" id="PTHR43823:SF3">
    <property type="entry name" value="MULTIDRUG EXPORT PROTEIN MEPA"/>
    <property type="match status" value="1"/>
</dbReference>
<keyword evidence="9" id="KW-0046">Antibiotic resistance</keyword>
<reference evidence="11 12" key="1">
    <citation type="journal article" date="2019" name="Int. J. Syst. Evol. Microbiol.">
        <title>The Global Catalogue of Microorganisms (GCM) 10K type strain sequencing project: providing services to taxonomists for standard genome sequencing and annotation.</title>
        <authorList>
            <consortium name="The Broad Institute Genomics Platform"/>
            <consortium name="The Broad Institute Genome Sequencing Center for Infectious Disease"/>
            <person name="Wu L."/>
            <person name="Ma J."/>
        </authorList>
    </citation>
    <scope>NUCLEOTIDE SEQUENCE [LARGE SCALE GENOMIC DNA]</scope>
    <source>
        <strain evidence="11 12">JCM 1407</strain>
    </source>
</reference>
<keyword evidence="8 10" id="KW-0472">Membrane</keyword>
<dbReference type="CDD" id="cd13143">
    <property type="entry name" value="MATE_MepA_like"/>
    <property type="match status" value="1"/>
</dbReference>
<dbReference type="PIRSF" id="PIRSF006603">
    <property type="entry name" value="DinF"/>
    <property type="match status" value="1"/>
</dbReference>
<evidence type="ECO:0000313" key="11">
    <source>
        <dbReference type="EMBL" id="GAA0732667.1"/>
    </source>
</evidence>
<evidence type="ECO:0000256" key="9">
    <source>
        <dbReference type="ARBA" id="ARBA00023251"/>
    </source>
</evidence>
<feature type="transmembrane region" description="Helical" evidence="10">
    <location>
        <begin position="101"/>
        <end position="119"/>
    </location>
</feature>
<dbReference type="PANTHER" id="PTHR43823">
    <property type="entry name" value="SPORULATION PROTEIN YKVU"/>
    <property type="match status" value="1"/>
</dbReference>
<evidence type="ECO:0000256" key="4">
    <source>
        <dbReference type="ARBA" id="ARBA00022448"/>
    </source>
</evidence>
<evidence type="ECO:0000313" key="12">
    <source>
        <dbReference type="Proteomes" id="UP001501510"/>
    </source>
</evidence>
<dbReference type="Pfam" id="PF01554">
    <property type="entry name" value="MatE"/>
    <property type="match status" value="2"/>
</dbReference>
<comment type="subcellular location">
    <subcellularLocation>
        <location evidence="1">Cell membrane</location>
        <topology evidence="1">Multi-pass membrane protein</topology>
    </subcellularLocation>
</comment>
<evidence type="ECO:0000256" key="5">
    <source>
        <dbReference type="ARBA" id="ARBA00022475"/>
    </source>
</evidence>
<dbReference type="RefSeq" id="WP_343758045.1">
    <property type="nucleotide sequence ID" value="NZ_BAAACG010000001.1"/>
</dbReference>
<name>A0ABN1J953_9CLOT</name>
<sequence>MSTTNKNIKIMSEEKISKALLKLGLPVIIGMLVTAFNNVIDAMFVGGLGTSQIAAVSVTFPISQLIIGIGLIFGCGAAPYVSRFLGEKNIKKANEISSTAFFNSLLCGIILVILTLIFIDKILILFGATSTILPYAKKYAIIFVSGSILNIINVTLNNITTAEGASKISMSAMLISGVLNIILDPIFIYSLNLGIKGAATATVIAQSITTILYIIYLLKGKNSLKISYQNFSFNKKIHFPILKVGFVSFFFQLLVSISIGLLNSKASIYGDYAVASMGIVTRITTFVSYVVFGYSKGFQAIVGYNYGAKNWSRFKETINISLKWTTIFCIIITILLITFSSPVISIFSKDYKVINLSIKALKANIIMFIFFGFQCIYTTLFVAIGKIKEGGILGIARQGIFFIPTIFILPHIVGINGIVFTQAVADLLATILTAILAIKLNKSFNFSF</sequence>
<keyword evidence="12" id="KW-1185">Reference proteome</keyword>
<evidence type="ECO:0000256" key="2">
    <source>
        <dbReference type="ARBA" id="ARBA00008417"/>
    </source>
</evidence>
<protein>
    <recommendedName>
        <fullName evidence="3">Multidrug export protein MepA</fullName>
    </recommendedName>
</protein>
<evidence type="ECO:0000256" key="8">
    <source>
        <dbReference type="ARBA" id="ARBA00023136"/>
    </source>
</evidence>